<dbReference type="Proteomes" id="UP001139103">
    <property type="component" value="Unassembled WGS sequence"/>
</dbReference>
<evidence type="ECO:0000313" key="1">
    <source>
        <dbReference type="EMBL" id="MCC9628756.1"/>
    </source>
</evidence>
<keyword evidence="2" id="KW-1185">Reference proteome</keyword>
<name>A0A9X1MLF2_9BACT</name>
<accession>A0A9X1MLF2</accession>
<evidence type="ECO:0000313" key="2">
    <source>
        <dbReference type="Proteomes" id="UP001139103"/>
    </source>
</evidence>
<dbReference type="EMBL" id="JAJKFT010000004">
    <property type="protein sequence ID" value="MCC9628756.1"/>
    <property type="molecule type" value="Genomic_DNA"/>
</dbReference>
<proteinExistence type="predicted"/>
<sequence length="457" mass="52410">MLLTLCISATSARAQVLSGYRPRYPGVDPYGSRFTYLVNEGTLLLGTITQIEKTGKEDIDKWHHPDYIELRLTLAIDRVIFGKPFHEQTLKIESLWYVRDSWLAVSENKVPPQVGDKVLYSYFPPDKYYPREIFFAPASESELKRLDRIAEILTTRNDEQAAQRILVGCLDPDPFFARWCLSVSDAQDTVTDRNFLTAYGRVRAPITSEQKIDACWQLLKDPKCHSLVYEFVNYRLAARSLTNQEQLARFDCHLRRLEALSEMDSVSPDERYYGEREISFLVRTGYKSAPLSSRLEALQTLKRMAEDEECIFRLAAIRDACFLHEAGQPALSKALFQFYRDCRPAQMNLDRHTNYLYLGGLLNLMQDESKATKSVHHEGLQQVEAMISQSAMPVACSAVSRLCDYARFCEKEKIAWPDLPHYFEALIAITPDENVRNSLRNAAKQFGAAPRQEVPTF</sequence>
<dbReference type="RefSeq" id="WP_230218213.1">
    <property type="nucleotide sequence ID" value="NZ_JAJKFT010000004.1"/>
</dbReference>
<protein>
    <submittedName>
        <fullName evidence="1">Uncharacterized protein</fullName>
    </submittedName>
</protein>
<organism evidence="1 2">
    <name type="scientific">Blastopirellula sediminis</name>
    <dbReference type="NCBI Taxonomy" id="2894196"/>
    <lineage>
        <taxon>Bacteria</taxon>
        <taxon>Pseudomonadati</taxon>
        <taxon>Planctomycetota</taxon>
        <taxon>Planctomycetia</taxon>
        <taxon>Pirellulales</taxon>
        <taxon>Pirellulaceae</taxon>
        <taxon>Blastopirellula</taxon>
    </lineage>
</organism>
<comment type="caution">
    <text evidence="1">The sequence shown here is derived from an EMBL/GenBank/DDBJ whole genome shotgun (WGS) entry which is preliminary data.</text>
</comment>
<dbReference type="AlphaFoldDB" id="A0A9X1MLF2"/>
<reference evidence="1" key="1">
    <citation type="submission" date="2021-11" db="EMBL/GenBank/DDBJ databases">
        <title>Genome sequence.</title>
        <authorList>
            <person name="Sun Q."/>
        </authorList>
    </citation>
    <scope>NUCLEOTIDE SEQUENCE</scope>
    <source>
        <strain evidence="1">JC732</strain>
    </source>
</reference>
<gene>
    <name evidence="1" type="ORF">LOC68_10125</name>
</gene>